<dbReference type="EMBL" id="AMZH03011582">
    <property type="protein sequence ID" value="RRT52605.1"/>
    <property type="molecule type" value="Genomic_DNA"/>
</dbReference>
<sequence length="148" mass="16394">MLLGEDPTSTRSYPRLSFRSLSTLRPPLRHSQTLVHDRGSNTIDGGLPAIHKPTPSSPRSETFPQVNPPPNPSSRLGRRSPRALSVSSRSHLVRILPIVRVRMMVGCRIVSVGLFQWFRFDEAGAFGCGPPNVSAGFHCRVHQSLSFR</sequence>
<dbReference type="AlphaFoldDB" id="A0A426YLL0"/>
<protein>
    <submittedName>
        <fullName evidence="1">Uncharacterized protein</fullName>
    </submittedName>
</protein>
<dbReference type="Proteomes" id="UP000287651">
    <property type="component" value="Unassembled WGS sequence"/>
</dbReference>
<accession>A0A426YLL0</accession>
<comment type="caution">
    <text evidence="1">The sequence shown here is derived from an EMBL/GenBank/DDBJ whole genome shotgun (WGS) entry which is preliminary data.</text>
</comment>
<reference evidence="2" key="1">
    <citation type="journal article" date="2014" name="Agronomy (Basel)">
        <title>A Draft Genome Sequence for Ensete ventricosum, the Drought-Tolerant Tree Against Hunger.</title>
        <authorList>
            <person name="Harrison J."/>
            <person name="Moore K.A."/>
            <person name="Paszkiewicz K."/>
            <person name="Jones T."/>
            <person name="Grant M."/>
            <person name="Ambacheew D."/>
            <person name="Muzemil S."/>
            <person name="Studholme D.J."/>
        </authorList>
    </citation>
    <scope>NUCLEOTIDE SEQUENCE [LARGE SCALE GENOMIC DNA]</scope>
</reference>
<name>A0A426YLL0_ENSVE</name>
<gene>
    <name evidence="1" type="ORF">B296_00050370</name>
</gene>
<organism evidence="1 2">
    <name type="scientific">Ensete ventricosum</name>
    <name type="common">Abyssinian banana</name>
    <name type="synonym">Musa ensete</name>
    <dbReference type="NCBI Taxonomy" id="4639"/>
    <lineage>
        <taxon>Eukaryota</taxon>
        <taxon>Viridiplantae</taxon>
        <taxon>Streptophyta</taxon>
        <taxon>Embryophyta</taxon>
        <taxon>Tracheophyta</taxon>
        <taxon>Spermatophyta</taxon>
        <taxon>Magnoliopsida</taxon>
        <taxon>Liliopsida</taxon>
        <taxon>Zingiberales</taxon>
        <taxon>Musaceae</taxon>
        <taxon>Ensete</taxon>
    </lineage>
</organism>
<evidence type="ECO:0000313" key="2">
    <source>
        <dbReference type="Proteomes" id="UP000287651"/>
    </source>
</evidence>
<proteinExistence type="predicted"/>
<evidence type="ECO:0000313" key="1">
    <source>
        <dbReference type="EMBL" id="RRT52605.1"/>
    </source>
</evidence>